<proteinExistence type="predicted"/>
<reference evidence="3 4" key="1">
    <citation type="submission" date="2014-04" db="EMBL/GenBank/DDBJ databases">
        <title>Whole genome shotgun sequence of Geobacillus caldoxylosilyticus NBRC 107762.</title>
        <authorList>
            <person name="Hosoyama A."/>
            <person name="Hosoyama Y."/>
            <person name="Katano-Makiyama Y."/>
            <person name="Tsuchikane K."/>
            <person name="Ohji S."/>
            <person name="Ichikawa N."/>
            <person name="Yamazoe A."/>
            <person name="Fujita N."/>
        </authorList>
    </citation>
    <scope>NUCLEOTIDE SEQUENCE [LARGE SCALE GENOMIC DNA]</scope>
    <source>
        <strain evidence="3 4">NBRC 107762</strain>
    </source>
</reference>
<dbReference type="OrthoDB" id="2216648at2"/>
<evidence type="ECO:0000259" key="1">
    <source>
        <dbReference type="Pfam" id="PF08887"/>
    </source>
</evidence>
<comment type="caution">
    <text evidence="3">The sequence shown here is derived from an EMBL/GenBank/DDBJ whole genome shotgun (WGS) entry which is preliminary data.</text>
</comment>
<evidence type="ECO:0000313" key="3">
    <source>
        <dbReference type="EMBL" id="GAJ41809.1"/>
    </source>
</evidence>
<gene>
    <name evidence="3" type="ORF">GCA01S_102_00020</name>
</gene>
<name>A0A023DKJ5_9BACL</name>
<keyword evidence="4" id="KW-1185">Reference proteome</keyword>
<feature type="domain" description="GAD-related" evidence="1">
    <location>
        <begin position="14"/>
        <end position="88"/>
    </location>
</feature>
<dbReference type="InterPro" id="IPR014983">
    <property type="entry name" value="GAD-rel"/>
</dbReference>
<dbReference type="AlphaFoldDB" id="A0A023DKJ5"/>
<accession>A0A023DKJ5</accession>
<organism evidence="3 4">
    <name type="scientific">Parageobacillus caldoxylosilyticus NBRC 107762</name>
    <dbReference type="NCBI Taxonomy" id="1220594"/>
    <lineage>
        <taxon>Bacteria</taxon>
        <taxon>Bacillati</taxon>
        <taxon>Bacillota</taxon>
        <taxon>Bacilli</taxon>
        <taxon>Bacillales</taxon>
        <taxon>Anoxybacillaceae</taxon>
        <taxon>Saccharococcus</taxon>
    </lineage>
</organism>
<dbReference type="Proteomes" id="UP000023561">
    <property type="component" value="Unassembled WGS sequence"/>
</dbReference>
<dbReference type="RefSeq" id="WP_042412400.1">
    <property type="nucleotide sequence ID" value="NZ_BAWO01000102.1"/>
</dbReference>
<evidence type="ECO:0000259" key="2">
    <source>
        <dbReference type="Pfam" id="PF08906"/>
    </source>
</evidence>
<evidence type="ECO:0008006" key="5">
    <source>
        <dbReference type="Google" id="ProtNLM"/>
    </source>
</evidence>
<dbReference type="GeneID" id="301193353"/>
<evidence type="ECO:0000313" key="4">
    <source>
        <dbReference type="Proteomes" id="UP000023561"/>
    </source>
</evidence>
<dbReference type="EMBL" id="BAWO01000102">
    <property type="protein sequence ID" value="GAJ41809.1"/>
    <property type="molecule type" value="Genomic_DNA"/>
</dbReference>
<dbReference type="Pfam" id="PF08887">
    <property type="entry name" value="GAD-like"/>
    <property type="match status" value="1"/>
</dbReference>
<dbReference type="Pfam" id="PF08906">
    <property type="entry name" value="T6SS_Tdi1_C"/>
    <property type="match status" value="1"/>
</dbReference>
<protein>
    <recommendedName>
        <fullName evidence="5">DUF1851 domain-containing protein</fullName>
    </recommendedName>
</protein>
<feature type="domain" description="T6SS immunity protein Tdi1 C-terminal" evidence="2">
    <location>
        <begin position="108"/>
        <end position="179"/>
    </location>
</feature>
<dbReference type="InterPro" id="IPR015002">
    <property type="entry name" value="T6SS_Tdi1_C"/>
</dbReference>
<sequence length="184" mass="21606">MGDAQNIFNHFKLEEKVPISTVEKYKERIPAEVVDIWKQYGFGSVLQGYLKIVNPDKFQDLLEDVYIRYQEAIPLFATSMGDIIVWEKGRYLNLLNFRKNEVHVISAGFDFFFEDFNDEAFLDEELNWFPYPEAVRRYGEPEFDECFGYVPLLGLGGPEKVENLKKVKLIEHIYLITQFMGPIE</sequence>